<keyword evidence="5 8" id="KW-0812">Transmembrane</keyword>
<evidence type="ECO:0000313" key="9">
    <source>
        <dbReference type="EMBL" id="MBC5648950.1"/>
    </source>
</evidence>
<comment type="subcellular location">
    <subcellularLocation>
        <location evidence="1">Cell membrane</location>
        <topology evidence="1">Multi-pass membrane protein</topology>
    </subcellularLocation>
</comment>
<name>A0ABR7EGP1_9FIRM</name>
<sequence length="239" mass="26004">MKEDMCRKSRPFIFRKKGRGFLISTISSEGDSMNTVAVKKKNTLLQTRSIAGMAMLAAVSYLLAFLEFNVPLSPPFAMMDISDLPALIGAMAINPFAGVIIELVKNLLQLFSTSTAGIGELANFIIGASFVFSAGMLYHKAKWKAWLSCLVGSAVMAVVAAVTNYFILLPMFSMFMPIDQVIASFGTFIPFIKTQLDVVLYNVIPFNFLKGIVISAITLPVFRKLAPVLAGPSAKRKTA</sequence>
<feature type="transmembrane region" description="Helical" evidence="8">
    <location>
        <begin position="116"/>
        <end position="139"/>
    </location>
</feature>
<dbReference type="InterPro" id="IPR025720">
    <property type="entry name" value="RibU"/>
</dbReference>
<evidence type="ECO:0000256" key="8">
    <source>
        <dbReference type="SAM" id="Phobius"/>
    </source>
</evidence>
<dbReference type="Gene3D" id="1.10.1760.20">
    <property type="match status" value="1"/>
</dbReference>
<comment type="caution">
    <text evidence="9">The sequence shown here is derived from an EMBL/GenBank/DDBJ whole genome shotgun (WGS) entry which is preliminary data.</text>
</comment>
<keyword evidence="7 8" id="KW-0472">Membrane</keyword>
<dbReference type="Proteomes" id="UP000606889">
    <property type="component" value="Unassembled WGS sequence"/>
</dbReference>
<accession>A0ABR7EGP1</accession>
<evidence type="ECO:0000313" key="10">
    <source>
        <dbReference type="Proteomes" id="UP000606889"/>
    </source>
</evidence>
<feature type="transmembrane region" description="Helical" evidence="8">
    <location>
        <begin position="198"/>
        <end position="222"/>
    </location>
</feature>
<protein>
    <submittedName>
        <fullName evidence="9">ECF transporter S component</fullName>
    </submittedName>
</protein>
<evidence type="ECO:0000256" key="5">
    <source>
        <dbReference type="ARBA" id="ARBA00022692"/>
    </source>
</evidence>
<keyword evidence="10" id="KW-1185">Reference proteome</keyword>
<evidence type="ECO:0000256" key="4">
    <source>
        <dbReference type="ARBA" id="ARBA00022475"/>
    </source>
</evidence>
<evidence type="ECO:0000256" key="7">
    <source>
        <dbReference type="ARBA" id="ARBA00023136"/>
    </source>
</evidence>
<proteinExistence type="inferred from homology"/>
<feature type="transmembrane region" description="Helical" evidence="8">
    <location>
        <begin position="86"/>
        <end position="104"/>
    </location>
</feature>
<evidence type="ECO:0000256" key="6">
    <source>
        <dbReference type="ARBA" id="ARBA00022989"/>
    </source>
</evidence>
<reference evidence="9 10" key="1">
    <citation type="submission" date="2020-08" db="EMBL/GenBank/DDBJ databases">
        <title>Genome public.</title>
        <authorList>
            <person name="Liu C."/>
            <person name="Sun Q."/>
        </authorList>
    </citation>
    <scope>NUCLEOTIDE SEQUENCE [LARGE SCALE GENOMIC DNA]</scope>
    <source>
        <strain evidence="9 10">NSJ-35</strain>
    </source>
</reference>
<evidence type="ECO:0000256" key="2">
    <source>
        <dbReference type="ARBA" id="ARBA00005540"/>
    </source>
</evidence>
<gene>
    <name evidence="9" type="ORF">H8S18_11430</name>
</gene>
<dbReference type="EMBL" id="JACOON010000006">
    <property type="protein sequence ID" value="MBC5648950.1"/>
    <property type="molecule type" value="Genomic_DNA"/>
</dbReference>
<comment type="similarity">
    <text evidence="2">Belongs to the prokaryotic riboflavin transporter (P-RFT) (TC 2.A.87) family.</text>
</comment>
<feature type="transmembrane region" description="Helical" evidence="8">
    <location>
        <begin position="145"/>
        <end position="167"/>
    </location>
</feature>
<keyword evidence="4" id="KW-1003">Cell membrane</keyword>
<keyword evidence="6 8" id="KW-1133">Transmembrane helix</keyword>
<evidence type="ECO:0000256" key="3">
    <source>
        <dbReference type="ARBA" id="ARBA00022448"/>
    </source>
</evidence>
<feature type="transmembrane region" description="Helical" evidence="8">
    <location>
        <begin position="49"/>
        <end position="66"/>
    </location>
</feature>
<dbReference type="PANTHER" id="PTHR38438">
    <property type="entry name" value="RIBOFLAVIN TRANSPORTER RIBU"/>
    <property type="match status" value="1"/>
</dbReference>
<dbReference type="Pfam" id="PF12822">
    <property type="entry name" value="ECF_trnsprt"/>
    <property type="match status" value="1"/>
</dbReference>
<evidence type="ECO:0000256" key="1">
    <source>
        <dbReference type="ARBA" id="ARBA00004651"/>
    </source>
</evidence>
<dbReference type="PANTHER" id="PTHR38438:SF1">
    <property type="entry name" value="RIBOFLAVIN TRANSPORTER RIBU"/>
    <property type="match status" value="1"/>
</dbReference>
<organism evidence="9 10">
    <name type="scientific">Christensenella tenuis</name>
    <dbReference type="NCBI Taxonomy" id="2763033"/>
    <lineage>
        <taxon>Bacteria</taxon>
        <taxon>Bacillati</taxon>
        <taxon>Bacillota</taxon>
        <taxon>Clostridia</taxon>
        <taxon>Christensenellales</taxon>
        <taxon>Christensenellaceae</taxon>
        <taxon>Christensenella</taxon>
    </lineage>
</organism>
<dbReference type="InterPro" id="IPR024529">
    <property type="entry name" value="ECF_trnsprt_substrate-spec"/>
</dbReference>
<keyword evidence="3" id="KW-0813">Transport</keyword>